<feature type="transmembrane region" description="Helical" evidence="1">
    <location>
        <begin position="112"/>
        <end position="134"/>
    </location>
</feature>
<protein>
    <recommendedName>
        <fullName evidence="2">Calcineurin-like phosphoesterase domain-containing protein</fullName>
    </recommendedName>
</protein>
<evidence type="ECO:0000313" key="3">
    <source>
        <dbReference type="EMBL" id="CAD2127878.1"/>
    </source>
</evidence>
<dbReference type="Pfam" id="PF00149">
    <property type="entry name" value="Metallophos"/>
    <property type="match status" value="1"/>
</dbReference>
<dbReference type="PANTHER" id="PTHR31302">
    <property type="entry name" value="TRANSMEMBRANE PROTEIN WITH METALLOPHOSPHOESTERASE DOMAIN-RELATED"/>
    <property type="match status" value="1"/>
</dbReference>
<dbReference type="SUPFAM" id="SSF56300">
    <property type="entry name" value="Metallo-dependent phosphatases"/>
    <property type="match status" value="1"/>
</dbReference>
<dbReference type="Gene3D" id="3.60.21.10">
    <property type="match status" value="1"/>
</dbReference>
<proteinExistence type="predicted"/>
<reference evidence="3 4" key="1">
    <citation type="submission" date="2020-08" db="EMBL/GenBank/DDBJ databases">
        <authorList>
            <person name="Koutsovoulos G."/>
            <person name="Danchin GJ E."/>
        </authorList>
    </citation>
    <scope>NUCLEOTIDE SEQUENCE [LARGE SCALE GENOMIC DNA]</scope>
</reference>
<dbReference type="GO" id="GO:0016787">
    <property type="term" value="F:hydrolase activity"/>
    <property type="evidence" value="ECO:0007669"/>
    <property type="project" value="InterPro"/>
</dbReference>
<dbReference type="OrthoDB" id="783096at2759"/>
<dbReference type="EMBL" id="CAJEWN010000006">
    <property type="protein sequence ID" value="CAD2127878.1"/>
    <property type="molecule type" value="Genomic_DNA"/>
</dbReference>
<evidence type="ECO:0000256" key="1">
    <source>
        <dbReference type="SAM" id="Phobius"/>
    </source>
</evidence>
<evidence type="ECO:0000313" key="4">
    <source>
        <dbReference type="Proteomes" id="UP000580250"/>
    </source>
</evidence>
<keyword evidence="1" id="KW-0812">Transmembrane</keyword>
<dbReference type="InterPro" id="IPR004843">
    <property type="entry name" value="Calcineurin-like_PHP"/>
</dbReference>
<dbReference type="InterPro" id="IPR029052">
    <property type="entry name" value="Metallo-depent_PP-like"/>
</dbReference>
<gene>
    <name evidence="3" type="ORF">MENT_LOCUS2054</name>
</gene>
<dbReference type="AlphaFoldDB" id="A0A6V7TMJ2"/>
<organism evidence="3 4">
    <name type="scientific">Meloidogyne enterolobii</name>
    <name type="common">Root-knot nematode worm</name>
    <name type="synonym">Meloidogyne mayaguensis</name>
    <dbReference type="NCBI Taxonomy" id="390850"/>
    <lineage>
        <taxon>Eukaryota</taxon>
        <taxon>Metazoa</taxon>
        <taxon>Ecdysozoa</taxon>
        <taxon>Nematoda</taxon>
        <taxon>Chromadorea</taxon>
        <taxon>Rhabditida</taxon>
        <taxon>Tylenchina</taxon>
        <taxon>Tylenchomorpha</taxon>
        <taxon>Tylenchoidea</taxon>
        <taxon>Meloidogynidae</taxon>
        <taxon>Meloidogyninae</taxon>
        <taxon>Meloidogyne</taxon>
    </lineage>
</organism>
<comment type="caution">
    <text evidence="3">The sequence shown here is derived from an EMBL/GenBank/DDBJ whole genome shotgun (WGS) entry which is preliminary data.</text>
</comment>
<keyword evidence="1" id="KW-1133">Transmembrane helix</keyword>
<feature type="transmembrane region" description="Helical" evidence="1">
    <location>
        <begin position="146"/>
        <end position="167"/>
    </location>
</feature>
<dbReference type="Proteomes" id="UP000580250">
    <property type="component" value="Unassembled WGS sequence"/>
</dbReference>
<dbReference type="CDD" id="cd07385">
    <property type="entry name" value="MPP_YkuE_C"/>
    <property type="match status" value="1"/>
</dbReference>
<feature type="domain" description="Calcineurin-like phosphoesterase" evidence="2">
    <location>
        <begin position="244"/>
        <end position="416"/>
    </location>
</feature>
<feature type="transmembrane region" description="Helical" evidence="1">
    <location>
        <begin position="71"/>
        <end position="92"/>
    </location>
</feature>
<dbReference type="InterPro" id="IPR051158">
    <property type="entry name" value="Metallophosphoesterase_sf"/>
</dbReference>
<dbReference type="PANTHER" id="PTHR31302:SF30">
    <property type="entry name" value="CALCINEURIN-LIKE PHOSPHOESTERASE DOMAIN-CONTAINING PROTEIN"/>
    <property type="match status" value="1"/>
</dbReference>
<keyword evidence="1" id="KW-0472">Membrane</keyword>
<name>A0A6V7TMJ2_MELEN</name>
<sequence>MATSSPSTHRSKPKIVYDKQFQMNIPKLKILLKKIFIFHATLIIGICEIKLIGNFCANRLIGYRQGNLRRFASIIALEWAMLHLDLPIYLHLFSVFNSKLNVLRYKNEKLRIYCLIGFVLLLLMAHLTYLFYVVESFEVNSFIYDLSAICNGIWIHLCLFCYGFMAYNIGMRMLSAFVSGRKLLDKLFSIQFIKFITLNRKFQVGLTLVLTALLSSTHWYSSDKLIVRHQQINLPRHTSTKNSLKVAVLTDLHAGAAVYAEQIAKAVENVNKIKDLDAVFLIGDIIDAPRDLIEERVESLRHLRSHFGTFYVTGNHEYYYGNVNEWFELFESYGIKILKNRAVNLKGFCLVGLNDIYSEESGIHNHEMDVTAIKACPLNETTIVLEHNPSATKQILAFSENFSHPVDLILSGHTHAGQFLIVAPLARLFLPYFYGHYFLNNEATQLFVSAGTLFQNAPMKTPFMSEIWILEIRPFKN</sequence>
<accession>A0A6V7TMJ2</accession>
<feature type="transmembrane region" description="Helical" evidence="1">
    <location>
        <begin position="31"/>
        <end position="51"/>
    </location>
</feature>
<evidence type="ECO:0000259" key="2">
    <source>
        <dbReference type="Pfam" id="PF00149"/>
    </source>
</evidence>